<dbReference type="GO" id="GO:0005975">
    <property type="term" value="P:carbohydrate metabolic process"/>
    <property type="evidence" value="ECO:0007669"/>
    <property type="project" value="InterPro"/>
</dbReference>
<name>A0A0G0MA35_9BACT</name>
<organism evidence="1 2">
    <name type="scientific">Candidatus Woesebacteria bacterium GW2011_GWA1_39_12</name>
    <dbReference type="NCBI Taxonomy" id="1618549"/>
    <lineage>
        <taxon>Bacteria</taxon>
        <taxon>Candidatus Woeseibacteriota</taxon>
    </lineage>
</organism>
<dbReference type="SUPFAM" id="SSF48208">
    <property type="entry name" value="Six-hairpin glycosidases"/>
    <property type="match status" value="1"/>
</dbReference>
<dbReference type="PATRIC" id="fig|1618549.4.peg.1198"/>
<reference evidence="1 2" key="1">
    <citation type="journal article" date="2015" name="Nature">
        <title>rRNA introns, odd ribosomes, and small enigmatic genomes across a large radiation of phyla.</title>
        <authorList>
            <person name="Brown C.T."/>
            <person name="Hug L.A."/>
            <person name="Thomas B.C."/>
            <person name="Sharon I."/>
            <person name="Castelle C.J."/>
            <person name="Singh A."/>
            <person name="Wilkins M.J."/>
            <person name="Williams K.H."/>
            <person name="Banfield J.F."/>
        </authorList>
    </citation>
    <scope>NUCLEOTIDE SEQUENCE [LARGE SCALE GENOMIC DNA]</scope>
</reference>
<dbReference type="PANTHER" id="PTHR31047">
    <property type="entry name" value="MEIOTICALLY UP-REGULATED GENE 157 PROTEIN"/>
    <property type="match status" value="1"/>
</dbReference>
<protein>
    <recommendedName>
        <fullName evidence="3">Glycoside hydrolase family 125 protein</fullName>
    </recommendedName>
</protein>
<sequence>MLRKYPNFKSLKSRPSPDYRLFTSLLIEQIIDDNSKLIKDLSLRRMFEQCLPNTLDTTVYYKEDSSETPDTFIVTGDIPAMWFRDSTNQVWPYLRFIKRDKILCRLIAGLIRRQTRNILIDAYANAFIDIDSQRKKRNPWWPKGDAWKKGVWERKYELDSLCAFFRLSAGYYEKTQDITPFDVTWLNAVKSCLRVIDREQGTLDKSALKMMYKFYGPNKKPYPAIRVRGYGYPGKSCGLVRTVFRPSDDEAIFPYLIPANAMAVVTLRGISKILKRKKETKLENLAIRFAIEIDAGIQKYGVVKHEKFGKVFAYEVDGFGSYSFMDDPNVPNLLSLPYLGYCTLDDPTYVQTRRMILSESNPFYAEGKEASGMTSPHTGTFDHFWPMGTIMQAMTSRDEEEIRSCLRTLKNTHADTYFIHESVHIDNPKSYTRPWFAWANSLFGELILEIESKYPKLLERPL</sequence>
<evidence type="ECO:0000313" key="1">
    <source>
        <dbReference type="EMBL" id="KKQ97195.1"/>
    </source>
</evidence>
<gene>
    <name evidence="1" type="ORF">UT23_C0016G0012</name>
</gene>
<dbReference type="Pfam" id="PF06824">
    <property type="entry name" value="Glyco_hydro_125"/>
    <property type="match status" value="1"/>
</dbReference>
<comment type="caution">
    <text evidence="1">The sequence shown here is derived from an EMBL/GenBank/DDBJ whole genome shotgun (WGS) entry which is preliminary data.</text>
</comment>
<dbReference type="PANTHER" id="PTHR31047:SF0">
    <property type="entry name" value="MEIOTICALLY UP-REGULATED GENE 157 PROTEIN"/>
    <property type="match status" value="1"/>
</dbReference>
<dbReference type="EMBL" id="LBWA01000016">
    <property type="protein sequence ID" value="KKQ97195.1"/>
    <property type="molecule type" value="Genomic_DNA"/>
</dbReference>
<evidence type="ECO:0008006" key="3">
    <source>
        <dbReference type="Google" id="ProtNLM"/>
    </source>
</evidence>
<dbReference type="AlphaFoldDB" id="A0A0G0MA35"/>
<dbReference type="InterPro" id="IPR008313">
    <property type="entry name" value="GH125"/>
</dbReference>
<proteinExistence type="predicted"/>
<accession>A0A0G0MA35</accession>
<evidence type="ECO:0000313" key="2">
    <source>
        <dbReference type="Proteomes" id="UP000034325"/>
    </source>
</evidence>
<dbReference type="InterPro" id="IPR012341">
    <property type="entry name" value="6hp_glycosidase-like_sf"/>
</dbReference>
<dbReference type="SMART" id="SM01149">
    <property type="entry name" value="DUF1237"/>
    <property type="match status" value="1"/>
</dbReference>
<dbReference type="Proteomes" id="UP000034325">
    <property type="component" value="Unassembled WGS sequence"/>
</dbReference>
<dbReference type="InterPro" id="IPR008928">
    <property type="entry name" value="6-hairpin_glycosidase_sf"/>
</dbReference>
<dbReference type="Gene3D" id="1.50.10.10">
    <property type="match status" value="1"/>
</dbReference>
<dbReference type="PIRSF" id="PIRSF028846">
    <property type="entry name" value="UCP028846"/>
    <property type="match status" value="1"/>
</dbReference>